<sequence length="99" mass="10977">MSALINVSLRVDKLPKEKFVQGKDGAVYYNFTVAVNDESNQWGQNVSLTDSQTKEEREAKKPKSYLGNGNVIWTNGTIQLAEKKEGVATKEVVGDDLPF</sequence>
<gene>
    <name evidence="1" type="ORF">UFOVP387_39</name>
</gene>
<name>A0A6J7X9Y5_9CAUD</name>
<reference evidence="1" key="1">
    <citation type="submission" date="2020-05" db="EMBL/GenBank/DDBJ databases">
        <authorList>
            <person name="Chiriac C."/>
            <person name="Salcher M."/>
            <person name="Ghai R."/>
            <person name="Kavagutti S V."/>
        </authorList>
    </citation>
    <scope>NUCLEOTIDE SEQUENCE</scope>
</reference>
<dbReference type="EMBL" id="LR798326">
    <property type="protein sequence ID" value="CAB5224187.1"/>
    <property type="molecule type" value="Genomic_DNA"/>
</dbReference>
<accession>A0A6J7X9Y5</accession>
<evidence type="ECO:0000313" key="1">
    <source>
        <dbReference type="EMBL" id="CAB5224187.1"/>
    </source>
</evidence>
<organism evidence="1">
    <name type="scientific">uncultured Caudovirales phage</name>
    <dbReference type="NCBI Taxonomy" id="2100421"/>
    <lineage>
        <taxon>Viruses</taxon>
        <taxon>Duplodnaviria</taxon>
        <taxon>Heunggongvirae</taxon>
        <taxon>Uroviricota</taxon>
        <taxon>Caudoviricetes</taxon>
        <taxon>Peduoviridae</taxon>
        <taxon>Maltschvirus</taxon>
        <taxon>Maltschvirus maltsch</taxon>
    </lineage>
</organism>
<protein>
    <submittedName>
        <fullName evidence="1">Uncharacterized protein</fullName>
    </submittedName>
</protein>
<proteinExistence type="predicted"/>